<reference evidence="1 2" key="1">
    <citation type="submission" date="2024-06" db="EMBL/GenBank/DDBJ databases">
        <authorList>
            <person name="Kaempfer P."/>
            <person name="Viver T."/>
        </authorList>
    </citation>
    <scope>NUCLEOTIDE SEQUENCE [LARGE SCALE GENOMIC DNA]</scope>
    <source>
        <strain evidence="1 2">ST-64</strain>
    </source>
</reference>
<dbReference type="RefSeq" id="WP_408078549.1">
    <property type="nucleotide sequence ID" value="NZ_JBELQC010000001.1"/>
</dbReference>
<evidence type="ECO:0008006" key="3">
    <source>
        <dbReference type="Google" id="ProtNLM"/>
    </source>
</evidence>
<gene>
    <name evidence="1" type="ORF">ABS767_11845</name>
</gene>
<organism evidence="1 2">
    <name type="scientific">Sphingomonas plantiphila</name>
    <dbReference type="NCBI Taxonomy" id="3163295"/>
    <lineage>
        <taxon>Bacteria</taxon>
        <taxon>Pseudomonadati</taxon>
        <taxon>Pseudomonadota</taxon>
        <taxon>Alphaproteobacteria</taxon>
        <taxon>Sphingomonadales</taxon>
        <taxon>Sphingomonadaceae</taxon>
        <taxon>Sphingomonas</taxon>
    </lineage>
</organism>
<dbReference type="SUPFAM" id="SSF103088">
    <property type="entry name" value="OmpA-like"/>
    <property type="match status" value="1"/>
</dbReference>
<evidence type="ECO:0000313" key="2">
    <source>
        <dbReference type="Proteomes" id="UP001629244"/>
    </source>
</evidence>
<dbReference type="Proteomes" id="UP001629244">
    <property type="component" value="Unassembled WGS sequence"/>
</dbReference>
<proteinExistence type="predicted"/>
<comment type="caution">
    <text evidence="1">The sequence shown here is derived from an EMBL/GenBank/DDBJ whole genome shotgun (WGS) entry which is preliminary data.</text>
</comment>
<dbReference type="EMBL" id="JBELQC010000001">
    <property type="protein sequence ID" value="MFL9841658.1"/>
    <property type="molecule type" value="Genomic_DNA"/>
</dbReference>
<sequence length="164" mass="18087">MDTLSCLTARDPLRRVVRVLRWDMSASIRAASIRAIVAVLSLSSAVPGPAQALHAPPVSHCFAGPYVLTFERNSSDLTAWHKEVLTTVLSEAKKCGGEMLIEGYPTDGEIADLPRARSFKVFNYLARGGAITSRVVVGLRSERWPNTAEDGRERHVQVFLAIWR</sequence>
<accession>A0ABW8YNH5</accession>
<evidence type="ECO:0000313" key="1">
    <source>
        <dbReference type="EMBL" id="MFL9841658.1"/>
    </source>
</evidence>
<keyword evidence="2" id="KW-1185">Reference proteome</keyword>
<dbReference type="InterPro" id="IPR036737">
    <property type="entry name" value="OmpA-like_sf"/>
</dbReference>
<name>A0ABW8YNH5_9SPHN</name>
<protein>
    <recommendedName>
        <fullName evidence="3">OmpA-like domain-containing protein</fullName>
    </recommendedName>
</protein>
<dbReference type="Gene3D" id="3.30.1330.60">
    <property type="entry name" value="OmpA-like domain"/>
    <property type="match status" value="1"/>
</dbReference>